<dbReference type="OrthoDB" id="210761at2"/>
<comment type="subcellular location">
    <subcellularLocation>
        <location evidence="1">Membrane</location>
        <topology evidence="1">Multi-pass membrane protein</topology>
    </subcellularLocation>
</comment>
<dbReference type="PANTHER" id="PTHR32322">
    <property type="entry name" value="INNER MEMBRANE TRANSPORTER"/>
    <property type="match status" value="1"/>
</dbReference>
<dbReference type="EMBL" id="CP036425">
    <property type="protein sequence ID" value="QDU35573.1"/>
    <property type="molecule type" value="Genomic_DNA"/>
</dbReference>
<comment type="similarity">
    <text evidence="2">Belongs to the EamA transporter family.</text>
</comment>
<dbReference type="AlphaFoldDB" id="A0A517YZG9"/>
<evidence type="ECO:0000256" key="3">
    <source>
        <dbReference type="ARBA" id="ARBA00022692"/>
    </source>
</evidence>
<dbReference type="Pfam" id="PF00892">
    <property type="entry name" value="EamA"/>
    <property type="match status" value="2"/>
</dbReference>
<feature type="transmembrane region" description="Helical" evidence="6">
    <location>
        <begin position="195"/>
        <end position="214"/>
    </location>
</feature>
<evidence type="ECO:0000256" key="2">
    <source>
        <dbReference type="ARBA" id="ARBA00007362"/>
    </source>
</evidence>
<evidence type="ECO:0000256" key="6">
    <source>
        <dbReference type="SAM" id="Phobius"/>
    </source>
</evidence>
<keyword evidence="4 6" id="KW-1133">Transmembrane helix</keyword>
<keyword evidence="3 6" id="KW-0812">Transmembrane</keyword>
<dbReference type="InterPro" id="IPR000620">
    <property type="entry name" value="EamA_dom"/>
</dbReference>
<accession>A0A517YZG9</accession>
<sequence length="319" mass="34886">MHYLMFLFVCVVWGTSFILMKYASVVFGAMTVGGGRVMGGAIFLGLMLGTVGLLRKRRQRGVRFGVVAKKRVRFMWRRHGLGLLVPAFIGLGYPFAMQPYLIGKYENSSFFGMMMCLVPVLTILASVVMLGVWPRVREIVGVVGGGVGIWMLFGDAVERDITAIDFVLAVSVPACYAVSNTYVKKKLGELPPAILGAWALGLAAIVVLPMGLVSESVVRDVSWLQISWAVMCILILGVVGSGIAMWMMYEMVQKRGPLFAGMVTYMVCGFAVMWGWVDGEVVTSGQLIALGVIWLMVALVQWPSRKSRPQELPVISSNV</sequence>
<evidence type="ECO:0000259" key="7">
    <source>
        <dbReference type="Pfam" id="PF00892"/>
    </source>
</evidence>
<feature type="transmembrane region" description="Helical" evidence="6">
    <location>
        <begin position="258"/>
        <end position="277"/>
    </location>
</feature>
<reference evidence="8 9" key="1">
    <citation type="submission" date="2019-02" db="EMBL/GenBank/DDBJ databases">
        <title>Deep-cultivation of Planctomycetes and their phenomic and genomic characterization uncovers novel biology.</title>
        <authorList>
            <person name="Wiegand S."/>
            <person name="Jogler M."/>
            <person name="Boedeker C."/>
            <person name="Pinto D."/>
            <person name="Vollmers J."/>
            <person name="Rivas-Marin E."/>
            <person name="Kohn T."/>
            <person name="Peeters S.H."/>
            <person name="Heuer A."/>
            <person name="Rast P."/>
            <person name="Oberbeckmann S."/>
            <person name="Bunk B."/>
            <person name="Jeske O."/>
            <person name="Meyerdierks A."/>
            <person name="Storesund J.E."/>
            <person name="Kallscheuer N."/>
            <person name="Luecker S."/>
            <person name="Lage O.M."/>
            <person name="Pohl T."/>
            <person name="Merkel B.J."/>
            <person name="Hornburger P."/>
            <person name="Mueller R.-W."/>
            <person name="Bruemmer F."/>
            <person name="Labrenz M."/>
            <person name="Spormann A.M."/>
            <person name="Op den Camp H."/>
            <person name="Overmann J."/>
            <person name="Amann R."/>
            <person name="Jetten M.S.M."/>
            <person name="Mascher T."/>
            <person name="Medema M.H."/>
            <person name="Devos D.P."/>
            <person name="Kaster A.-K."/>
            <person name="Ovreas L."/>
            <person name="Rohde M."/>
            <person name="Galperin M.Y."/>
            <person name="Jogler C."/>
        </authorList>
    </citation>
    <scope>NUCLEOTIDE SEQUENCE [LARGE SCALE GENOMIC DNA]</scope>
    <source>
        <strain evidence="8 9">KS4</strain>
    </source>
</reference>
<dbReference type="KEGG" id="pcor:KS4_36560"/>
<dbReference type="GO" id="GO:0016020">
    <property type="term" value="C:membrane"/>
    <property type="evidence" value="ECO:0007669"/>
    <property type="project" value="UniProtKB-SubCell"/>
</dbReference>
<feature type="transmembrane region" description="Helical" evidence="6">
    <location>
        <begin position="283"/>
        <end position="302"/>
    </location>
</feature>
<dbReference type="InterPro" id="IPR050638">
    <property type="entry name" value="AA-Vitamin_Transporters"/>
</dbReference>
<keyword evidence="5 6" id="KW-0472">Membrane</keyword>
<feature type="transmembrane region" description="Helical" evidence="6">
    <location>
        <begin position="76"/>
        <end position="96"/>
    </location>
</feature>
<organism evidence="8 9">
    <name type="scientific">Poriferisphaera corsica</name>
    <dbReference type="NCBI Taxonomy" id="2528020"/>
    <lineage>
        <taxon>Bacteria</taxon>
        <taxon>Pseudomonadati</taxon>
        <taxon>Planctomycetota</taxon>
        <taxon>Phycisphaerae</taxon>
        <taxon>Phycisphaerales</taxon>
        <taxon>Phycisphaeraceae</taxon>
        <taxon>Poriferisphaera</taxon>
    </lineage>
</organism>
<feature type="domain" description="EamA" evidence="7">
    <location>
        <begin position="167"/>
        <end position="300"/>
    </location>
</feature>
<gene>
    <name evidence="8" type="ORF">KS4_36560</name>
</gene>
<feature type="transmembrane region" description="Helical" evidence="6">
    <location>
        <begin position="108"/>
        <end position="132"/>
    </location>
</feature>
<feature type="transmembrane region" description="Helical" evidence="6">
    <location>
        <begin position="139"/>
        <end position="157"/>
    </location>
</feature>
<keyword evidence="9" id="KW-1185">Reference proteome</keyword>
<evidence type="ECO:0000256" key="1">
    <source>
        <dbReference type="ARBA" id="ARBA00004141"/>
    </source>
</evidence>
<feature type="transmembrane region" description="Helical" evidence="6">
    <location>
        <begin position="226"/>
        <end position="246"/>
    </location>
</feature>
<dbReference type="Proteomes" id="UP000317369">
    <property type="component" value="Chromosome"/>
</dbReference>
<dbReference type="SUPFAM" id="SSF103481">
    <property type="entry name" value="Multidrug resistance efflux transporter EmrE"/>
    <property type="match status" value="2"/>
</dbReference>
<feature type="transmembrane region" description="Helical" evidence="6">
    <location>
        <begin position="163"/>
        <end position="183"/>
    </location>
</feature>
<evidence type="ECO:0000313" key="9">
    <source>
        <dbReference type="Proteomes" id="UP000317369"/>
    </source>
</evidence>
<evidence type="ECO:0000256" key="5">
    <source>
        <dbReference type="ARBA" id="ARBA00023136"/>
    </source>
</evidence>
<feature type="transmembrane region" description="Helical" evidence="6">
    <location>
        <begin position="38"/>
        <end position="55"/>
    </location>
</feature>
<feature type="domain" description="EamA" evidence="7">
    <location>
        <begin position="3"/>
        <end position="153"/>
    </location>
</feature>
<protein>
    <submittedName>
        <fullName evidence="8">EamA-like transporter family protein</fullName>
    </submittedName>
</protein>
<evidence type="ECO:0000313" key="8">
    <source>
        <dbReference type="EMBL" id="QDU35573.1"/>
    </source>
</evidence>
<evidence type="ECO:0000256" key="4">
    <source>
        <dbReference type="ARBA" id="ARBA00022989"/>
    </source>
</evidence>
<name>A0A517YZG9_9BACT</name>
<dbReference type="PANTHER" id="PTHR32322:SF2">
    <property type="entry name" value="EAMA DOMAIN-CONTAINING PROTEIN"/>
    <property type="match status" value="1"/>
</dbReference>
<dbReference type="InterPro" id="IPR037185">
    <property type="entry name" value="EmrE-like"/>
</dbReference>
<proteinExistence type="inferred from homology"/>